<proteinExistence type="predicted"/>
<dbReference type="AlphaFoldDB" id="A0A0R2QMB5"/>
<evidence type="ECO:0000313" key="3">
    <source>
        <dbReference type="Proteomes" id="UP000051017"/>
    </source>
</evidence>
<dbReference type="Pfam" id="PF07876">
    <property type="entry name" value="Dabb"/>
    <property type="match status" value="1"/>
</dbReference>
<gene>
    <name evidence="2" type="ORF">ABR75_02450</name>
</gene>
<organism evidence="2 3">
    <name type="scientific">Acidimicrobiia bacterium BACL6 MAG-120924-bin43</name>
    <dbReference type="NCBI Taxonomy" id="1655583"/>
    <lineage>
        <taxon>Bacteria</taxon>
        <taxon>Bacillati</taxon>
        <taxon>Actinomycetota</taxon>
        <taxon>Acidimicrobiia</taxon>
        <taxon>acIV cluster</taxon>
    </lineage>
</organism>
<dbReference type="SMART" id="SM00886">
    <property type="entry name" value="Dabb"/>
    <property type="match status" value="1"/>
</dbReference>
<feature type="domain" description="Stress-response A/B barrel" evidence="1">
    <location>
        <begin position="2"/>
        <end position="96"/>
    </location>
</feature>
<sequence length="98" mass="11076">MLQHVVAITWNDQVPPNYAETVSAVLQKMASHISSVREYHCGPDLGVSTAVNADYLIVAIFDDVDGWRQYDEDESHNEIRAKYFKPYIASRASAQITF</sequence>
<accession>A0A0R2QMB5</accession>
<dbReference type="PROSITE" id="PS51502">
    <property type="entry name" value="S_R_A_B_BARREL"/>
    <property type="match status" value="1"/>
</dbReference>
<dbReference type="EMBL" id="LIBJ01000003">
    <property type="protein sequence ID" value="KRO49549.1"/>
    <property type="molecule type" value="Genomic_DNA"/>
</dbReference>
<reference evidence="2 3" key="1">
    <citation type="submission" date="2015-10" db="EMBL/GenBank/DDBJ databases">
        <title>Metagenome-Assembled Genomes uncover a global brackish microbiome.</title>
        <authorList>
            <person name="Hugerth L.W."/>
            <person name="Larsson J."/>
            <person name="Alneberg J."/>
            <person name="Lindh M.V."/>
            <person name="Legrand C."/>
            <person name="Pinhassi J."/>
            <person name="Andersson A.F."/>
        </authorList>
    </citation>
    <scope>NUCLEOTIDE SEQUENCE [LARGE SCALE GENOMIC DNA]</scope>
    <source>
        <strain evidence="2">BACL6 MAG-120924-bin43</strain>
    </source>
</reference>
<protein>
    <recommendedName>
        <fullName evidence="1">Stress-response A/B barrel domain-containing protein</fullName>
    </recommendedName>
</protein>
<dbReference type="Gene3D" id="3.30.70.100">
    <property type="match status" value="1"/>
</dbReference>
<comment type="caution">
    <text evidence="2">The sequence shown here is derived from an EMBL/GenBank/DDBJ whole genome shotgun (WGS) entry which is preliminary data.</text>
</comment>
<name>A0A0R2QMB5_9ACTN</name>
<dbReference type="Proteomes" id="UP000051017">
    <property type="component" value="Unassembled WGS sequence"/>
</dbReference>
<dbReference type="SUPFAM" id="SSF54909">
    <property type="entry name" value="Dimeric alpha+beta barrel"/>
    <property type="match status" value="1"/>
</dbReference>
<dbReference type="InterPro" id="IPR013097">
    <property type="entry name" value="Dabb"/>
</dbReference>
<evidence type="ECO:0000259" key="1">
    <source>
        <dbReference type="PROSITE" id="PS51502"/>
    </source>
</evidence>
<evidence type="ECO:0000313" key="2">
    <source>
        <dbReference type="EMBL" id="KRO49549.1"/>
    </source>
</evidence>
<dbReference type="InterPro" id="IPR011008">
    <property type="entry name" value="Dimeric_a/b-barrel"/>
</dbReference>